<dbReference type="PANTHER" id="PTHR36039">
    <property type="match status" value="1"/>
</dbReference>
<dbReference type="Proteomes" id="UP000596083">
    <property type="component" value="Chromosome"/>
</dbReference>
<organism evidence="1 2">
    <name type="scientific">Martelella lutilitoris</name>
    <dbReference type="NCBI Taxonomy" id="2583532"/>
    <lineage>
        <taxon>Bacteria</taxon>
        <taxon>Pseudomonadati</taxon>
        <taxon>Pseudomonadota</taxon>
        <taxon>Alphaproteobacteria</taxon>
        <taxon>Hyphomicrobiales</taxon>
        <taxon>Aurantimonadaceae</taxon>
        <taxon>Martelella</taxon>
    </lineage>
</organism>
<dbReference type="KEGG" id="mlut:JET14_15350"/>
<name>A0A7T7HID1_9HYPH</name>
<keyword evidence="1" id="KW-0436">Ligase</keyword>
<protein>
    <submittedName>
        <fullName evidence="1">2'-5' RNA ligase family protein</fullName>
    </submittedName>
</protein>
<dbReference type="Pfam" id="PF13563">
    <property type="entry name" value="2_5_RNA_ligase2"/>
    <property type="match status" value="1"/>
</dbReference>
<dbReference type="AlphaFoldDB" id="A0A7T7HID1"/>
<dbReference type="EMBL" id="CP066786">
    <property type="protein sequence ID" value="QQM29668.1"/>
    <property type="molecule type" value="Genomic_DNA"/>
</dbReference>
<gene>
    <name evidence="1" type="ORF">JET14_15350</name>
</gene>
<proteinExistence type="predicted"/>
<dbReference type="InterPro" id="IPR009097">
    <property type="entry name" value="Cyclic_Pdiesterase"/>
</dbReference>
<evidence type="ECO:0000313" key="2">
    <source>
        <dbReference type="Proteomes" id="UP000596083"/>
    </source>
</evidence>
<accession>A0A7T7HID1</accession>
<reference evidence="1 2" key="1">
    <citation type="submission" date="2020-12" db="EMBL/GenBank/DDBJ databases">
        <authorList>
            <person name="Zheng R.K."/>
            <person name="Sun C.M."/>
        </authorList>
    </citation>
    <scope>NUCLEOTIDE SEQUENCE [LARGE SCALE GENOMIC DNA]</scope>
    <source>
        <strain evidence="1 2">ZRK001</strain>
    </source>
</reference>
<dbReference type="GO" id="GO:0016874">
    <property type="term" value="F:ligase activity"/>
    <property type="evidence" value="ECO:0007669"/>
    <property type="project" value="UniProtKB-KW"/>
</dbReference>
<dbReference type="RefSeq" id="WP_200334632.1">
    <property type="nucleotide sequence ID" value="NZ_CP066786.1"/>
</dbReference>
<dbReference type="Gene3D" id="3.90.1140.10">
    <property type="entry name" value="Cyclic phosphodiesterase"/>
    <property type="match status" value="1"/>
</dbReference>
<dbReference type="PANTHER" id="PTHR36039:SF2">
    <property type="entry name" value="RNA LIGASE_CYCLIC NUCLEOTIDE PHOSPHODIESTERASE FAMILY PROTEIN"/>
    <property type="match status" value="1"/>
</dbReference>
<evidence type="ECO:0000313" key="1">
    <source>
        <dbReference type="EMBL" id="QQM29668.1"/>
    </source>
</evidence>
<sequence>MHDVGNTMNFQRFQGSDGPMPLAIAARLDDHLSKTIDRLRQDLLVRAPNAEKQLDYPPHITLAVIEDGERVDPMIQQLAAACQNTGQLKIKMSHFGIFSGIPSYVFLAPVVTQSLLALHENIAEAVRGQQIHEHHLVGSWVPHVTVATLKGKPEKALEAAMCNFDHHDGHITAIELVQFPPVEILASFPLQ</sequence>
<dbReference type="SUPFAM" id="SSF55144">
    <property type="entry name" value="LigT-like"/>
    <property type="match status" value="1"/>
</dbReference>